<protein>
    <recommendedName>
        <fullName evidence="6">PIR Superfamily Protein</fullName>
    </recommendedName>
</protein>
<gene>
    <name evidence="3" type="ORF">POVCU1_068320</name>
    <name evidence="2" type="ORF">POVCU2_0088770</name>
</gene>
<dbReference type="AlphaFoldDB" id="A0A1A8WNR0"/>
<reference evidence="2" key="1">
    <citation type="submission" date="2016-05" db="EMBL/GenBank/DDBJ databases">
        <authorList>
            <person name="Lavstsen T."/>
            <person name="Jespersen J.S."/>
        </authorList>
    </citation>
    <scope>NUCLEOTIDE SEQUENCE [LARGE SCALE GENOMIC DNA]</scope>
</reference>
<evidence type="ECO:0008006" key="6">
    <source>
        <dbReference type="Google" id="ProtNLM"/>
    </source>
</evidence>
<reference evidence="4 5" key="2">
    <citation type="submission" date="2016-05" db="EMBL/GenBank/DDBJ databases">
        <authorList>
            <person name="Naeem Raeece"/>
        </authorList>
    </citation>
    <scope>NUCLEOTIDE SEQUENCE [LARGE SCALE GENOMIC DNA]</scope>
</reference>
<evidence type="ECO:0000313" key="5">
    <source>
        <dbReference type="Proteomes" id="UP000078560"/>
    </source>
</evidence>
<sequence>MNEINNSSQCKEIEDHIVEQKRRVKATYDFSSSEYLDILPYHNYKSFQNIEIERENCNNHHNAASEGTPQSSCEHAPILIVFPLLGIILISFFLYKVKNKFFIKNVKLTSFNS</sequence>
<dbReference type="Proteomes" id="UP000078546">
    <property type="component" value="Unassembled WGS sequence"/>
</dbReference>
<dbReference type="EMBL" id="FLQU01001799">
    <property type="protein sequence ID" value="SBS94523.1"/>
    <property type="molecule type" value="Genomic_DNA"/>
</dbReference>
<keyword evidence="1" id="KW-0812">Transmembrane</keyword>
<proteinExistence type="predicted"/>
<feature type="transmembrane region" description="Helical" evidence="1">
    <location>
        <begin position="76"/>
        <end position="95"/>
    </location>
</feature>
<dbReference type="Proteomes" id="UP000078560">
    <property type="component" value="Unassembled WGS sequence"/>
</dbReference>
<evidence type="ECO:0000313" key="3">
    <source>
        <dbReference type="EMBL" id="SBT01628.1"/>
    </source>
</evidence>
<evidence type="ECO:0000313" key="2">
    <source>
        <dbReference type="EMBL" id="SBS94523.1"/>
    </source>
</evidence>
<keyword evidence="1" id="KW-1133">Transmembrane helix</keyword>
<evidence type="ECO:0000256" key="1">
    <source>
        <dbReference type="SAM" id="Phobius"/>
    </source>
</evidence>
<dbReference type="EMBL" id="FLQV01002622">
    <property type="protein sequence ID" value="SBT01628.1"/>
    <property type="molecule type" value="Genomic_DNA"/>
</dbReference>
<name>A0A1A8WNR0_PLAOA</name>
<accession>A0A1A8WNR0</accession>
<keyword evidence="1" id="KW-0472">Membrane</keyword>
<evidence type="ECO:0000313" key="4">
    <source>
        <dbReference type="Proteomes" id="UP000078546"/>
    </source>
</evidence>
<organism evidence="2 5">
    <name type="scientific">Plasmodium ovale curtisi</name>
    <dbReference type="NCBI Taxonomy" id="864141"/>
    <lineage>
        <taxon>Eukaryota</taxon>
        <taxon>Sar</taxon>
        <taxon>Alveolata</taxon>
        <taxon>Apicomplexa</taxon>
        <taxon>Aconoidasida</taxon>
        <taxon>Haemosporida</taxon>
        <taxon>Plasmodiidae</taxon>
        <taxon>Plasmodium</taxon>
        <taxon>Plasmodium (Plasmodium)</taxon>
    </lineage>
</organism>